<comment type="caution">
    <text evidence="5">The sequence shown here is derived from an EMBL/GenBank/DDBJ whole genome shotgun (WGS) entry which is preliminary data.</text>
</comment>
<dbReference type="InterPro" id="IPR002181">
    <property type="entry name" value="Fibrinogen_a/b/g_C_dom"/>
</dbReference>
<dbReference type="EMBL" id="PZQS01000004">
    <property type="protein sequence ID" value="PVD31941.1"/>
    <property type="molecule type" value="Genomic_DNA"/>
</dbReference>
<dbReference type="InterPro" id="IPR014716">
    <property type="entry name" value="Fibrinogen_a/b/g_C_1"/>
</dbReference>
<keyword evidence="1" id="KW-1015">Disulfide bond</keyword>
<dbReference type="InterPro" id="IPR016186">
    <property type="entry name" value="C-type_lectin-like/link_sf"/>
</dbReference>
<evidence type="ECO:0000313" key="5">
    <source>
        <dbReference type="EMBL" id="PVD31941.1"/>
    </source>
</evidence>
<accession>A0A2T7PEV1</accession>
<protein>
    <recommendedName>
        <fullName evidence="4">Fibrinogen C-terminal domain-containing protein</fullName>
    </recommendedName>
</protein>
<dbReference type="CDD" id="cd00087">
    <property type="entry name" value="FReD"/>
    <property type="match status" value="1"/>
</dbReference>
<dbReference type="Pfam" id="PF00147">
    <property type="entry name" value="Fibrinogen_C"/>
    <property type="match status" value="2"/>
</dbReference>
<organism evidence="5 6">
    <name type="scientific">Pomacea canaliculata</name>
    <name type="common">Golden apple snail</name>
    <dbReference type="NCBI Taxonomy" id="400727"/>
    <lineage>
        <taxon>Eukaryota</taxon>
        <taxon>Metazoa</taxon>
        <taxon>Spiralia</taxon>
        <taxon>Lophotrochozoa</taxon>
        <taxon>Mollusca</taxon>
        <taxon>Gastropoda</taxon>
        <taxon>Caenogastropoda</taxon>
        <taxon>Architaenioglossa</taxon>
        <taxon>Ampullarioidea</taxon>
        <taxon>Ampullariidae</taxon>
        <taxon>Pomacea</taxon>
    </lineage>
</organism>
<dbReference type="SMART" id="SM00186">
    <property type="entry name" value="FBG"/>
    <property type="match status" value="1"/>
</dbReference>
<dbReference type="GO" id="GO:0005615">
    <property type="term" value="C:extracellular space"/>
    <property type="evidence" value="ECO:0007669"/>
    <property type="project" value="TreeGrafter"/>
</dbReference>
<evidence type="ECO:0000256" key="3">
    <source>
        <dbReference type="SAM" id="MobiDB-lite"/>
    </source>
</evidence>
<dbReference type="InterPro" id="IPR036056">
    <property type="entry name" value="Fibrinogen-like_C"/>
</dbReference>
<dbReference type="InterPro" id="IPR050373">
    <property type="entry name" value="Fibrinogen_C-term_domain"/>
</dbReference>
<feature type="coiled-coil region" evidence="2">
    <location>
        <begin position="285"/>
        <end position="343"/>
    </location>
</feature>
<dbReference type="InterPro" id="IPR016187">
    <property type="entry name" value="CTDL_fold"/>
</dbReference>
<feature type="region of interest" description="Disordered" evidence="3">
    <location>
        <begin position="484"/>
        <end position="523"/>
    </location>
</feature>
<proteinExistence type="predicted"/>
<evidence type="ECO:0000313" key="6">
    <source>
        <dbReference type="Proteomes" id="UP000245119"/>
    </source>
</evidence>
<dbReference type="PROSITE" id="PS00514">
    <property type="entry name" value="FIBRINOGEN_C_1"/>
    <property type="match status" value="1"/>
</dbReference>
<dbReference type="PANTHER" id="PTHR19143">
    <property type="entry name" value="FIBRINOGEN/TENASCIN/ANGIOPOEITIN"/>
    <property type="match status" value="1"/>
</dbReference>
<gene>
    <name evidence="5" type="ORF">C0Q70_07367</name>
</gene>
<feature type="domain" description="Fibrinogen C-terminal" evidence="4">
    <location>
        <begin position="907"/>
        <end position="1113"/>
    </location>
</feature>
<name>A0A2T7PEV1_POMCA</name>
<keyword evidence="2" id="KW-0175">Coiled coil</keyword>
<dbReference type="Gene3D" id="3.10.100.10">
    <property type="entry name" value="Mannose-Binding Protein A, subunit A"/>
    <property type="match status" value="1"/>
</dbReference>
<keyword evidence="6" id="KW-1185">Reference proteome</keyword>
<dbReference type="Gene3D" id="3.90.215.10">
    <property type="entry name" value="Gamma Fibrinogen, chain A, domain 1"/>
    <property type="match status" value="2"/>
</dbReference>
<evidence type="ECO:0000259" key="4">
    <source>
        <dbReference type="PROSITE" id="PS51406"/>
    </source>
</evidence>
<evidence type="ECO:0000256" key="1">
    <source>
        <dbReference type="ARBA" id="ARBA00023157"/>
    </source>
</evidence>
<evidence type="ECO:0000256" key="2">
    <source>
        <dbReference type="SAM" id="Coils"/>
    </source>
</evidence>
<reference evidence="5 6" key="1">
    <citation type="submission" date="2018-04" db="EMBL/GenBank/DDBJ databases">
        <title>The genome of golden apple snail Pomacea canaliculata provides insight into stress tolerance and invasive adaptation.</title>
        <authorList>
            <person name="Liu C."/>
            <person name="Liu B."/>
            <person name="Ren Y."/>
            <person name="Zhang Y."/>
            <person name="Wang H."/>
            <person name="Li S."/>
            <person name="Jiang F."/>
            <person name="Yin L."/>
            <person name="Zhang G."/>
            <person name="Qian W."/>
            <person name="Fan W."/>
        </authorList>
    </citation>
    <scope>NUCLEOTIDE SEQUENCE [LARGE SCALE GENOMIC DNA]</scope>
    <source>
        <strain evidence="5">SZHN2017</strain>
        <tissue evidence="5">Muscle</tissue>
    </source>
</reference>
<dbReference type="NCBIfam" id="NF040941">
    <property type="entry name" value="GGGWT_bact"/>
    <property type="match status" value="1"/>
</dbReference>
<dbReference type="STRING" id="400727.A0A2T7PEV1"/>
<dbReference type="PANTHER" id="PTHR19143:SF327">
    <property type="entry name" value="FI21813P1-RELATED"/>
    <property type="match status" value="1"/>
</dbReference>
<dbReference type="PROSITE" id="PS51406">
    <property type="entry name" value="FIBRINOGEN_C_2"/>
    <property type="match status" value="1"/>
</dbReference>
<dbReference type="SUPFAM" id="SSF56436">
    <property type="entry name" value="C-type lectin-like"/>
    <property type="match status" value="1"/>
</dbReference>
<dbReference type="Proteomes" id="UP000245119">
    <property type="component" value="Linkage Group LG4"/>
</dbReference>
<dbReference type="SUPFAM" id="SSF56496">
    <property type="entry name" value="Fibrinogen C-terminal domain-like"/>
    <property type="match status" value="1"/>
</dbReference>
<dbReference type="AlphaFoldDB" id="A0A2T7PEV1"/>
<dbReference type="InterPro" id="IPR020837">
    <property type="entry name" value="Fibrinogen_CS"/>
</dbReference>
<sequence length="1113" mass="124672">MYIDKLIGVKVEKACKTDRVGLIPDPAGRTLSSDGFKDEYFYLDVPADTADSGDYCCQLDCRAPDFCCLDDQSPLRSCAKVHVQTKKVEVKTKDSVSFEAFSQLQQQVLHLVQKLQDLQDNNQQNSCQSSASAMAQLVHRQAKCDQLDTYITKIEALEGDIVRDIENLKNTTTDANIKLERETNQTLLNFQLQVDDKISTATESCNVGQQQIMTTVSDKLEVLETRLSEGLVELHNVSASADDRLETNMNRSLEHLQEYQLELGTNISIAVESFSRLQELLLTTEKRLEMKITAVSEKVDNFESRLNKDGGLELNITTALNQAEDLRQRLNTISRAADDHRSQSNKQIGELQTGLAGLQQTVNNVTSQLEKTFRQVTSDLRVTMTSNVQTLTNRTAKTEASGQCPTKNGFVFYRGACLKVSTARVSYDSAVSLCARDDAHLFEVKSAILDEERDSTSGHPIIGVTHVLGRLDGIYFSRWRSRETGTDVGTKDGKEKDGGKKENGRESRGRGGDKRSNIRLNEADPKVTPSEVYVFRGGEALASTTVNASGTLTDRLFVYPDGSVVLNSLTLDDLGKYTIELKVHGSNTTKKTLRLLVTEPPRTSDGKLFVYREPANGPTERVLCGTFESRGYPPASATWRDPTGRIFPSSKFKDGFFHLDVSAKSFLPGKYCCQLDCPLPQSCCLKEESRLTECAEVEVVKDLQTDSECDDGFVRQELTRLQNGWSTVSSTVQLLQDRESQRHNCSQSMASAMTQLVHSQLKDQLEDHWTRVKEWESTVGVGKLSVLQRELEMRVNQSLEKIETRMTGSVSSVSEEKEKKLEEKMVELETNLELRLSIMADNLTSSLLDAASLQQADAALQLETKMNRALENLESTLLGHISRLNQSVESLRPVPTTTTPKPEFDANTHLSGFKTCQDLLVNSSKSGVYTLRPDGYNTYSVYCDMQTDGGGWLVLSNSAILLYIEGKNRLKKLHSITSARRHRLRVDMRDHEGERKYAVYDNFRVESPRDNYRLTVSGFAGTAGDSLGDSARGYRDGVHNRMAFSTRDRDNDRSVKSCAQTYSGAWWFNDCHDSNLNGLYKTRGSDGWDGINWYSFRRDKRSLAFAEMKIRPF</sequence>